<comment type="caution">
    <text evidence="1">The sequence shown here is derived from an EMBL/GenBank/DDBJ whole genome shotgun (WGS) entry which is preliminary data.</text>
</comment>
<protein>
    <submittedName>
        <fullName evidence="1">SDR family oxidoreductase</fullName>
    </submittedName>
</protein>
<dbReference type="PRINTS" id="PR00081">
    <property type="entry name" value="GDHRDH"/>
</dbReference>
<dbReference type="SUPFAM" id="SSF51735">
    <property type="entry name" value="NAD(P)-binding Rossmann-fold domains"/>
    <property type="match status" value="1"/>
</dbReference>
<proteinExistence type="predicted"/>
<dbReference type="InterPro" id="IPR036291">
    <property type="entry name" value="NAD(P)-bd_dom_sf"/>
</dbReference>
<dbReference type="InterPro" id="IPR002347">
    <property type="entry name" value="SDR_fam"/>
</dbReference>
<organism evidence="1 2">
    <name type="scientific">Shewanella corallii</name>
    <dbReference type="NCBI Taxonomy" id="560080"/>
    <lineage>
        <taxon>Bacteria</taxon>
        <taxon>Pseudomonadati</taxon>
        <taxon>Pseudomonadota</taxon>
        <taxon>Gammaproteobacteria</taxon>
        <taxon>Alteromonadales</taxon>
        <taxon>Shewanellaceae</taxon>
        <taxon>Shewanella</taxon>
    </lineage>
</organism>
<evidence type="ECO:0000313" key="1">
    <source>
        <dbReference type="EMBL" id="MCL2914945.1"/>
    </source>
</evidence>
<reference evidence="1 2" key="1">
    <citation type="submission" date="2022-01" db="EMBL/GenBank/DDBJ databases">
        <title>Whole genome-based taxonomy of the Shewanellaceae.</title>
        <authorList>
            <person name="Martin-Rodriguez A.J."/>
        </authorList>
    </citation>
    <scope>NUCLEOTIDE SEQUENCE [LARGE SCALE GENOMIC DNA]</scope>
    <source>
        <strain evidence="1 2">DSM 21332</strain>
    </source>
</reference>
<accession>A0ABT0N9X5</accession>
<dbReference type="RefSeq" id="WP_249249566.1">
    <property type="nucleotide sequence ID" value="NZ_JAKIKT010000005.1"/>
</dbReference>
<dbReference type="Gene3D" id="3.40.50.720">
    <property type="entry name" value="NAD(P)-binding Rossmann-like Domain"/>
    <property type="match status" value="1"/>
</dbReference>
<sequence length="259" mass="26616">MSVIAVTGSASGIGAAVCELLANQGHTIIGIDRQTDEKFTQVSTDLSSPQGRNAAIEHVKALAKGQLSGLVCCAGVGVTAPDAALITSVNFFGVTELVEGLKSDLYQNDNPAVVVIGSVAATAQLAGPHAMVDAMLGGDETQTRQLAQSANAPQISYAASKYAVTCWARQQAAAEGNKGLRINVVAPGAVETPLHQASKEDPRFGEAVKKFVAPVGRAGQPAEIAATVGFLISEQASFITGSVLFVDGGMDAMVRAKYF</sequence>
<dbReference type="Pfam" id="PF00106">
    <property type="entry name" value="adh_short"/>
    <property type="match status" value="1"/>
</dbReference>
<dbReference type="Pfam" id="PF13561">
    <property type="entry name" value="adh_short_C2"/>
    <property type="match status" value="1"/>
</dbReference>
<evidence type="ECO:0000313" key="2">
    <source>
        <dbReference type="Proteomes" id="UP001202831"/>
    </source>
</evidence>
<name>A0ABT0N9X5_9GAMM</name>
<dbReference type="PANTHER" id="PTHR43975:SF2">
    <property type="entry name" value="EG:BACR7A4.14 PROTEIN-RELATED"/>
    <property type="match status" value="1"/>
</dbReference>
<dbReference type="PANTHER" id="PTHR43975">
    <property type="entry name" value="ZGC:101858"/>
    <property type="match status" value="1"/>
</dbReference>
<keyword evidence="2" id="KW-1185">Reference proteome</keyword>
<dbReference type="Proteomes" id="UP001202831">
    <property type="component" value="Unassembled WGS sequence"/>
</dbReference>
<gene>
    <name evidence="1" type="ORF">L2725_14390</name>
</gene>
<dbReference type="EMBL" id="JAKIKT010000005">
    <property type="protein sequence ID" value="MCL2914945.1"/>
    <property type="molecule type" value="Genomic_DNA"/>
</dbReference>